<evidence type="ECO:0000256" key="4">
    <source>
        <dbReference type="ARBA" id="ARBA00023002"/>
    </source>
</evidence>
<dbReference type="PANTHER" id="PTHR43400:SF10">
    <property type="entry name" value="3-OXOSTEROID 1-DEHYDROGENASE"/>
    <property type="match status" value="1"/>
</dbReference>
<dbReference type="PANTHER" id="PTHR43400">
    <property type="entry name" value="FUMARATE REDUCTASE"/>
    <property type="match status" value="1"/>
</dbReference>
<dbReference type="InterPro" id="IPR027477">
    <property type="entry name" value="Succ_DH/fumarate_Rdtase_cat_sf"/>
</dbReference>
<keyword evidence="3" id="KW-0274">FAD</keyword>
<dbReference type="RefSeq" id="WP_241053606.1">
    <property type="nucleotide sequence ID" value="NZ_JAKZBV010000001.1"/>
</dbReference>
<evidence type="ECO:0000256" key="2">
    <source>
        <dbReference type="ARBA" id="ARBA00022630"/>
    </source>
</evidence>
<dbReference type="SUPFAM" id="SSF51905">
    <property type="entry name" value="FAD/NAD(P)-binding domain"/>
    <property type="match status" value="1"/>
</dbReference>
<keyword evidence="4" id="KW-0560">Oxidoreductase</keyword>
<dbReference type="InterPro" id="IPR036188">
    <property type="entry name" value="FAD/NAD-bd_sf"/>
</dbReference>
<evidence type="ECO:0000259" key="6">
    <source>
        <dbReference type="Pfam" id="PF00890"/>
    </source>
</evidence>
<dbReference type="InterPro" id="IPR003953">
    <property type="entry name" value="FAD-dep_OxRdtase_2_FAD-bd"/>
</dbReference>
<protein>
    <submittedName>
        <fullName evidence="7">FAD-dependent oxidoreductase</fullName>
    </submittedName>
</protein>
<dbReference type="Gene3D" id="3.90.700.10">
    <property type="entry name" value="Succinate dehydrogenase/fumarate reductase flavoprotein, catalytic domain"/>
    <property type="match status" value="1"/>
</dbReference>
<keyword evidence="2" id="KW-0285">Flavoprotein</keyword>
<gene>
    <name evidence="7" type="ORF">L0M17_08915</name>
</gene>
<comment type="caution">
    <text evidence="7">The sequence shown here is derived from an EMBL/GenBank/DDBJ whole genome shotgun (WGS) entry which is preliminary data.</text>
</comment>
<keyword evidence="8" id="KW-1185">Reference proteome</keyword>
<dbReference type="SUPFAM" id="SSF56425">
    <property type="entry name" value="Succinate dehydrogenase/fumarate reductase flavoprotein, catalytic domain"/>
    <property type="match status" value="1"/>
</dbReference>
<reference evidence="7 8" key="1">
    <citation type="submission" date="2022-03" db="EMBL/GenBank/DDBJ databases">
        <title>Sinomonas sp. isolated from a soil.</title>
        <authorList>
            <person name="Han J."/>
            <person name="Kim D.-U."/>
        </authorList>
    </citation>
    <scope>NUCLEOTIDE SEQUENCE [LARGE SCALE GENOMIC DNA]</scope>
    <source>
        <strain evidence="7 8">5-5</strain>
    </source>
</reference>
<evidence type="ECO:0000313" key="8">
    <source>
        <dbReference type="Proteomes" id="UP001202922"/>
    </source>
</evidence>
<evidence type="ECO:0000313" key="7">
    <source>
        <dbReference type="EMBL" id="MCH6470095.1"/>
    </source>
</evidence>
<feature type="region of interest" description="Disordered" evidence="5">
    <location>
        <begin position="531"/>
        <end position="553"/>
    </location>
</feature>
<evidence type="ECO:0000256" key="1">
    <source>
        <dbReference type="ARBA" id="ARBA00001974"/>
    </source>
</evidence>
<sequence length="553" mass="56384">MSFLTPVADLGPRYDLAVVGSGAAGLTAACRAASAGLAVVVLEKAHLLGGTSAAGGGVIWAPDNPLMKPGTDSPGQAAAYLRAATDGAMPAAEIAWYLSTSRDAVRFLTDKTHVSLTPLDRPDYHMEWPGAVAGGRSLDNDPFDPAVVPGLREALRPPTYLPLISMNERDALHGAAPSPELLAARAEAGTRTMGGALVGALVASAVEAGVHIAVDARVTGLEPPSGGVWDVRIGGSALAAGAVLLATGGFERNPALTASLLKFDTTPIGAPSNTGDGLLLGMRAGGMLAHTTSIWGVPVIAPEGAEYDGASTGRMGNVEMTLPGSITVNSAGRRFVNEAMNYHDLTRVFANVDPSTSRPANDPAWLVFDGTYHAKYSVGGAVVGSGPPWMHRAETIGELAERIGVDARGLAATVRRFNADARLGHDTEFGRGSAAQDRHLGDPAVRPNPCLAPLEAAPFFAVRIRPGALGTAGGLQTDLNGRVLTPSGEPVPGLYAAGNCSATVFHDAYPGGGATLGSAVTRGFAAAEHIMGQPTLSPDTRTAGLGASEAATR</sequence>
<proteinExistence type="predicted"/>
<dbReference type="EMBL" id="JAKZBV010000001">
    <property type="protein sequence ID" value="MCH6470095.1"/>
    <property type="molecule type" value="Genomic_DNA"/>
</dbReference>
<name>A0ABS9U192_9MICC</name>
<accession>A0ABS9U192</accession>
<evidence type="ECO:0000256" key="5">
    <source>
        <dbReference type="SAM" id="MobiDB-lite"/>
    </source>
</evidence>
<feature type="domain" description="FAD-dependent oxidoreductase 2 FAD-binding" evidence="6">
    <location>
        <begin position="15"/>
        <end position="516"/>
    </location>
</feature>
<dbReference type="Proteomes" id="UP001202922">
    <property type="component" value="Unassembled WGS sequence"/>
</dbReference>
<evidence type="ECO:0000256" key="3">
    <source>
        <dbReference type="ARBA" id="ARBA00022827"/>
    </source>
</evidence>
<dbReference type="Pfam" id="PF00890">
    <property type="entry name" value="FAD_binding_2"/>
    <property type="match status" value="1"/>
</dbReference>
<organism evidence="7 8">
    <name type="scientific">Sinomonas terrae</name>
    <dbReference type="NCBI Taxonomy" id="2908838"/>
    <lineage>
        <taxon>Bacteria</taxon>
        <taxon>Bacillati</taxon>
        <taxon>Actinomycetota</taxon>
        <taxon>Actinomycetes</taxon>
        <taxon>Micrococcales</taxon>
        <taxon>Micrococcaceae</taxon>
        <taxon>Sinomonas</taxon>
    </lineage>
</organism>
<dbReference type="Gene3D" id="3.50.50.60">
    <property type="entry name" value="FAD/NAD(P)-binding domain"/>
    <property type="match status" value="2"/>
</dbReference>
<comment type="cofactor">
    <cofactor evidence="1">
        <name>FAD</name>
        <dbReference type="ChEBI" id="CHEBI:57692"/>
    </cofactor>
</comment>
<dbReference type="InterPro" id="IPR050315">
    <property type="entry name" value="FAD-oxidoreductase_2"/>
</dbReference>